<evidence type="ECO:0000313" key="5">
    <source>
        <dbReference type="EnsemblMetazoa" id="XP_792408"/>
    </source>
</evidence>
<evidence type="ECO:0000313" key="6">
    <source>
        <dbReference type="Proteomes" id="UP000007110"/>
    </source>
</evidence>
<dbReference type="PANTHER" id="PTHR24412:SF497">
    <property type="entry name" value="KELCH-LIKE PROTEIN 18"/>
    <property type="match status" value="1"/>
</dbReference>
<dbReference type="InterPro" id="IPR006652">
    <property type="entry name" value="Kelch_1"/>
</dbReference>
<dbReference type="InterPro" id="IPR011333">
    <property type="entry name" value="SKP1/BTB/POZ_sf"/>
</dbReference>
<dbReference type="Proteomes" id="UP000007110">
    <property type="component" value="Unassembled WGS sequence"/>
</dbReference>
<dbReference type="Pfam" id="PF01344">
    <property type="entry name" value="Kelch_1"/>
    <property type="match status" value="1"/>
</dbReference>
<feature type="domain" description="BTB" evidence="4">
    <location>
        <begin position="340"/>
        <end position="407"/>
    </location>
</feature>
<feature type="region of interest" description="Disordered" evidence="3">
    <location>
        <begin position="105"/>
        <end position="126"/>
    </location>
</feature>
<proteinExistence type="predicted"/>
<dbReference type="CDD" id="cd18186">
    <property type="entry name" value="BTB_POZ_ZBTB_KLHL-like"/>
    <property type="match status" value="1"/>
</dbReference>
<sequence>MAEAKLEPETPTCPPISDFEMDMMRMEQMALLLEEEGEASLNLFSQTSNESLDFSNPRQPYWNEPRYDRSEVPSILVSGITSDDKSEISGEVSLAMSKVQMNEAAEGHSGPFAETTPAGGAIPKSGFRRSVSVESSGGNWDNSDASLTSVSSRRCLTNHPHHALELMSILNDMRIAGDMIDLKVLSGDQKYLCHRAIIAAGSPLIMNLLESQHIKLRKRSNKLVVDHIRADYVKQIIDFVYTSKMGIGFQNAQEMLSLSFGHSAFLNKSIELACSDYLVGQFCLDAGSEASSLSAVPSSILSSGEDDVSSSGTECSFQEHNYPLEVLHVLNEHRKSKRFTDLILSVEEVAFPSHRSVMVAVSPYFRAMFTSGMREIREEEVELKGIRSDIFGILLDFIYTCRLAINEDNAQEMLEMASFLQIVPAVNACSQFFRDQLDVQNCVGIINFAKLYSCDQLFDHAFLFILTYFKDIMLTDDFLLLTVDQLASFILDDRLSVKNEELVFEAVMQWLKHDVEGRMKSMPKVLRHVRLPLIEPEYVEQYVKHDPILQEDASCQAIIGESQLLRERGASCHHIDDPRLKLRYSMTTEVLVTVGGFDDRQRWVRDVWCYNPKDSSWHALAPFPGKNRRFAAVAFDNDIYIIAGQADHGDRMSETLPDVWRYDSITNRWSQVASLNTPRFSHGAAVVDGYIYVVGGKMGWARRFNDVERYDPAKNTWTIVTRIKGSYLEKPVLSSHEGKLYVNGYFFRDPDIMHCYDPEDDNWIQMFSFPRVQGDGIENAVVVNDYVYYLVFRGYDNYVVVVNPLTGEKMRESRMIDGKYLYSYGATVVGDKIYIAGGSKLDASVNVPYLFCYDPALDEWSTVGSIPTPLCEHGCVTIERYMPLKH</sequence>
<dbReference type="EnsemblMetazoa" id="XM_787315">
    <property type="protein sequence ID" value="XP_792408"/>
    <property type="gene ID" value="LOC587597"/>
</dbReference>
<feature type="domain" description="BTB" evidence="4">
    <location>
        <begin position="180"/>
        <end position="249"/>
    </location>
</feature>
<dbReference type="GO" id="GO:0043161">
    <property type="term" value="P:proteasome-mediated ubiquitin-dependent protein catabolic process"/>
    <property type="evidence" value="ECO:0000318"/>
    <property type="project" value="GO_Central"/>
</dbReference>
<dbReference type="SMART" id="SM00612">
    <property type="entry name" value="Kelch"/>
    <property type="match status" value="4"/>
</dbReference>
<dbReference type="SUPFAM" id="SSF54695">
    <property type="entry name" value="POZ domain"/>
    <property type="match status" value="2"/>
</dbReference>
<dbReference type="GO" id="GO:0031463">
    <property type="term" value="C:Cul3-RING ubiquitin ligase complex"/>
    <property type="evidence" value="ECO:0000318"/>
    <property type="project" value="GO_Central"/>
</dbReference>
<dbReference type="FunFam" id="1.25.40.420:FF:000001">
    <property type="entry name" value="Kelch-like family member 12"/>
    <property type="match status" value="1"/>
</dbReference>
<dbReference type="SMART" id="SM00225">
    <property type="entry name" value="BTB"/>
    <property type="match status" value="2"/>
</dbReference>
<dbReference type="InterPro" id="IPR015915">
    <property type="entry name" value="Kelch-typ_b-propeller"/>
</dbReference>
<dbReference type="RefSeq" id="XP_792408.1">
    <property type="nucleotide sequence ID" value="XM_787315.4"/>
</dbReference>
<dbReference type="Gene3D" id="1.25.40.420">
    <property type="match status" value="1"/>
</dbReference>
<evidence type="ECO:0000256" key="2">
    <source>
        <dbReference type="ARBA" id="ARBA00022737"/>
    </source>
</evidence>
<dbReference type="Gene3D" id="2.120.10.80">
    <property type="entry name" value="Kelch-type beta propeller"/>
    <property type="match status" value="2"/>
</dbReference>
<accession>A0A7M7RDG8</accession>
<dbReference type="SUPFAM" id="SSF117281">
    <property type="entry name" value="Kelch motif"/>
    <property type="match status" value="1"/>
</dbReference>
<dbReference type="Pfam" id="PF24681">
    <property type="entry name" value="Kelch_KLHDC2_KLHL20_DRC7"/>
    <property type="match status" value="1"/>
</dbReference>
<dbReference type="PROSITE" id="PS50097">
    <property type="entry name" value="BTB"/>
    <property type="match status" value="2"/>
</dbReference>
<dbReference type="AlphaFoldDB" id="A0A7M7RDG8"/>
<dbReference type="OrthoDB" id="19132at2759"/>
<dbReference type="Pfam" id="PF00651">
    <property type="entry name" value="BTB"/>
    <property type="match status" value="2"/>
</dbReference>
<dbReference type="PANTHER" id="PTHR24412">
    <property type="entry name" value="KELCH PROTEIN"/>
    <property type="match status" value="1"/>
</dbReference>
<dbReference type="InterPro" id="IPR011705">
    <property type="entry name" value="BACK"/>
</dbReference>
<protein>
    <recommendedName>
        <fullName evidence="4">BTB domain-containing protein</fullName>
    </recommendedName>
</protein>
<dbReference type="GO" id="GO:1990756">
    <property type="term" value="F:ubiquitin-like ligase-substrate adaptor activity"/>
    <property type="evidence" value="ECO:0000318"/>
    <property type="project" value="GO_Central"/>
</dbReference>
<keyword evidence="1" id="KW-0880">Kelch repeat</keyword>
<reference evidence="6" key="1">
    <citation type="submission" date="2015-02" db="EMBL/GenBank/DDBJ databases">
        <title>Genome sequencing for Strongylocentrotus purpuratus.</title>
        <authorList>
            <person name="Murali S."/>
            <person name="Liu Y."/>
            <person name="Vee V."/>
            <person name="English A."/>
            <person name="Wang M."/>
            <person name="Skinner E."/>
            <person name="Han Y."/>
            <person name="Muzny D.M."/>
            <person name="Worley K.C."/>
            <person name="Gibbs R.A."/>
        </authorList>
    </citation>
    <scope>NUCLEOTIDE SEQUENCE</scope>
</reference>
<organism evidence="5 6">
    <name type="scientific">Strongylocentrotus purpuratus</name>
    <name type="common">Purple sea urchin</name>
    <dbReference type="NCBI Taxonomy" id="7668"/>
    <lineage>
        <taxon>Eukaryota</taxon>
        <taxon>Metazoa</taxon>
        <taxon>Echinodermata</taxon>
        <taxon>Eleutherozoa</taxon>
        <taxon>Echinozoa</taxon>
        <taxon>Echinoidea</taxon>
        <taxon>Euechinoidea</taxon>
        <taxon>Echinacea</taxon>
        <taxon>Camarodonta</taxon>
        <taxon>Echinidea</taxon>
        <taxon>Strongylocentrotidae</taxon>
        <taxon>Strongylocentrotus</taxon>
    </lineage>
</organism>
<dbReference type="GO" id="GO:0005737">
    <property type="term" value="C:cytoplasm"/>
    <property type="evidence" value="ECO:0000318"/>
    <property type="project" value="GO_Central"/>
</dbReference>
<evidence type="ECO:0000256" key="1">
    <source>
        <dbReference type="ARBA" id="ARBA00022441"/>
    </source>
</evidence>
<evidence type="ECO:0000259" key="4">
    <source>
        <dbReference type="PROSITE" id="PS50097"/>
    </source>
</evidence>
<dbReference type="InterPro" id="IPR000210">
    <property type="entry name" value="BTB/POZ_dom"/>
</dbReference>
<dbReference type="KEGG" id="spu:587597"/>
<evidence type="ECO:0000256" key="3">
    <source>
        <dbReference type="SAM" id="MobiDB-lite"/>
    </source>
</evidence>
<dbReference type="OMA" id="DIHENKP"/>
<dbReference type="InParanoid" id="A0A7M7RDG8"/>
<keyword evidence="2" id="KW-0677">Repeat</keyword>
<keyword evidence="6" id="KW-1185">Reference proteome</keyword>
<name>A0A7M7RDG8_STRPU</name>
<dbReference type="GeneID" id="587597"/>
<reference evidence="5" key="2">
    <citation type="submission" date="2021-01" db="UniProtKB">
        <authorList>
            <consortium name="EnsemblMetazoa"/>
        </authorList>
    </citation>
    <scope>IDENTIFICATION</scope>
</reference>
<dbReference type="Gene3D" id="3.30.710.10">
    <property type="entry name" value="Potassium Channel Kv1.1, Chain A"/>
    <property type="match status" value="2"/>
</dbReference>
<dbReference type="SMART" id="SM00875">
    <property type="entry name" value="BACK"/>
    <property type="match status" value="1"/>
</dbReference>
<dbReference type="Pfam" id="PF07707">
    <property type="entry name" value="BACK"/>
    <property type="match status" value="1"/>
</dbReference>